<evidence type="ECO:0000313" key="2">
    <source>
        <dbReference type="Proteomes" id="UP000724584"/>
    </source>
</evidence>
<reference evidence="1 2" key="1">
    <citation type="journal article" date="2021" name="Nat. Commun.">
        <title>Genetic determinants of endophytism in the Arabidopsis root mycobiome.</title>
        <authorList>
            <person name="Mesny F."/>
            <person name="Miyauchi S."/>
            <person name="Thiergart T."/>
            <person name="Pickel B."/>
            <person name="Atanasova L."/>
            <person name="Karlsson M."/>
            <person name="Huettel B."/>
            <person name="Barry K.W."/>
            <person name="Haridas S."/>
            <person name="Chen C."/>
            <person name="Bauer D."/>
            <person name="Andreopoulos W."/>
            <person name="Pangilinan J."/>
            <person name="LaButti K."/>
            <person name="Riley R."/>
            <person name="Lipzen A."/>
            <person name="Clum A."/>
            <person name="Drula E."/>
            <person name="Henrissat B."/>
            <person name="Kohler A."/>
            <person name="Grigoriev I.V."/>
            <person name="Martin F.M."/>
            <person name="Hacquard S."/>
        </authorList>
    </citation>
    <scope>NUCLEOTIDE SEQUENCE [LARGE SCALE GENOMIC DNA]</scope>
    <source>
        <strain evidence="1 2">MPI-SDFR-AT-0079</strain>
    </source>
</reference>
<name>A0ACB7PSH6_9PEZI</name>
<comment type="caution">
    <text evidence="1">The sequence shown here is derived from an EMBL/GenBank/DDBJ whole genome shotgun (WGS) entry which is preliminary data.</text>
</comment>
<evidence type="ECO:0000313" key="1">
    <source>
        <dbReference type="EMBL" id="KAH6650843.1"/>
    </source>
</evidence>
<keyword evidence="2" id="KW-1185">Reference proteome</keyword>
<dbReference type="Proteomes" id="UP000724584">
    <property type="component" value="Unassembled WGS sequence"/>
</dbReference>
<accession>A0ACB7PSH6</accession>
<protein>
    <submittedName>
        <fullName evidence="1">Uncharacterized protein</fullName>
    </submittedName>
</protein>
<gene>
    <name evidence="1" type="ORF">F5144DRAFT_557515</name>
</gene>
<proteinExistence type="predicted"/>
<organism evidence="1 2">
    <name type="scientific">Chaetomium tenue</name>
    <dbReference type="NCBI Taxonomy" id="1854479"/>
    <lineage>
        <taxon>Eukaryota</taxon>
        <taxon>Fungi</taxon>
        <taxon>Dikarya</taxon>
        <taxon>Ascomycota</taxon>
        <taxon>Pezizomycotina</taxon>
        <taxon>Sordariomycetes</taxon>
        <taxon>Sordariomycetidae</taxon>
        <taxon>Sordariales</taxon>
        <taxon>Chaetomiaceae</taxon>
        <taxon>Chaetomium</taxon>
    </lineage>
</organism>
<sequence>MQVLPSSPIPVRPISIFIPFTLSPPLVSGLLSVELDSRPSHRPVLTQSKHKHTQCSAVHGKANLKYYVLAE</sequence>
<dbReference type="EMBL" id="JAGIZQ010000001">
    <property type="protein sequence ID" value="KAH6650843.1"/>
    <property type="molecule type" value="Genomic_DNA"/>
</dbReference>